<dbReference type="RefSeq" id="WP_005846024.1">
    <property type="nucleotide sequence ID" value="NZ_JADU01000010.1"/>
</dbReference>
<dbReference type="PANTHER" id="PTHR30307">
    <property type="entry name" value="S-ADENOSYLMETHIONINE:TRNA RIBOSYLTRANSFERASE-ISOMERASE"/>
    <property type="match status" value="1"/>
</dbReference>
<dbReference type="EC" id="2.4.99.17" evidence="5"/>
<dbReference type="NCBIfam" id="TIGR00113">
    <property type="entry name" value="queA"/>
    <property type="match status" value="1"/>
</dbReference>
<dbReference type="InterPro" id="IPR042118">
    <property type="entry name" value="QueA_dom1"/>
</dbReference>
<organism evidence="5 6">
    <name type="scientific">Hallella seregens ATCC 51272</name>
    <dbReference type="NCBI Taxonomy" id="1336250"/>
    <lineage>
        <taxon>Bacteria</taxon>
        <taxon>Pseudomonadati</taxon>
        <taxon>Bacteroidota</taxon>
        <taxon>Bacteroidia</taxon>
        <taxon>Bacteroidales</taxon>
        <taxon>Prevotellaceae</taxon>
        <taxon>Hallella</taxon>
    </lineage>
</organism>
<dbReference type="Gene3D" id="3.40.1780.10">
    <property type="entry name" value="QueA-like"/>
    <property type="match status" value="1"/>
</dbReference>
<dbReference type="SUPFAM" id="SSF111337">
    <property type="entry name" value="QueA-like"/>
    <property type="match status" value="1"/>
</dbReference>
<evidence type="ECO:0000256" key="2">
    <source>
        <dbReference type="ARBA" id="ARBA00022679"/>
    </source>
</evidence>
<dbReference type="Gene3D" id="2.40.10.240">
    <property type="entry name" value="QueA-like"/>
    <property type="match status" value="1"/>
</dbReference>
<evidence type="ECO:0000313" key="6">
    <source>
        <dbReference type="Proteomes" id="UP001589688"/>
    </source>
</evidence>
<dbReference type="Pfam" id="PF02547">
    <property type="entry name" value="Queuosine_synth"/>
    <property type="match status" value="1"/>
</dbReference>
<keyword evidence="2 5" id="KW-0808">Transferase</keyword>
<dbReference type="PANTHER" id="PTHR30307:SF0">
    <property type="entry name" value="S-ADENOSYLMETHIONINE:TRNA RIBOSYLTRANSFERASE-ISOMERASE"/>
    <property type="match status" value="1"/>
</dbReference>
<evidence type="ECO:0000313" key="5">
    <source>
        <dbReference type="EMBL" id="MFB9896314.1"/>
    </source>
</evidence>
<dbReference type="Proteomes" id="UP001589688">
    <property type="component" value="Unassembled WGS sequence"/>
</dbReference>
<proteinExistence type="predicted"/>
<keyword evidence="5" id="KW-0328">Glycosyltransferase</keyword>
<keyword evidence="4" id="KW-0671">Queuosine biosynthesis</keyword>
<name>A0ABV5ZJD6_9BACT</name>
<evidence type="ECO:0000256" key="1">
    <source>
        <dbReference type="ARBA" id="ARBA00022490"/>
    </source>
</evidence>
<dbReference type="EMBL" id="JBHLZF010000001">
    <property type="protein sequence ID" value="MFB9896314.1"/>
    <property type="molecule type" value="Genomic_DNA"/>
</dbReference>
<accession>A0ABV5ZJD6</accession>
<reference evidence="5 6" key="1">
    <citation type="submission" date="2024-09" db="EMBL/GenBank/DDBJ databases">
        <authorList>
            <person name="Sun Q."/>
            <person name="Mori K."/>
        </authorList>
    </citation>
    <scope>NUCLEOTIDE SEQUENCE [LARGE SCALE GENOMIC DNA]</scope>
    <source>
        <strain evidence="5 6">ATCC 51272</strain>
    </source>
</reference>
<keyword evidence="1" id="KW-0963">Cytoplasm</keyword>
<dbReference type="InterPro" id="IPR036100">
    <property type="entry name" value="QueA_sf"/>
</dbReference>
<gene>
    <name evidence="5" type="primary">queA</name>
    <name evidence="5" type="ORF">ACFFK8_00360</name>
</gene>
<dbReference type="InterPro" id="IPR042119">
    <property type="entry name" value="QueA_dom2"/>
</dbReference>
<sequence length="397" mass="45095">MKLSQFKFKLPESQVALYPHSFEREFTNDDGTKGSFRVTRRDEARLMVLHRTTGEIELFHKDAKGNPVEGQYLDFRNVLDYFDEGDTFILNDTKVFPARLYGTKEKTDAKIEVFILRELNEETHLWDVLVEPARKIRIGNKLFFDEVGTMVAEVYDNTTSRGRSLRFLYDCPHEQFKRDLFALGEAPLPAYILNGRPEDPKMSGMHVRSHATAEDMENFQCVFARNEGAVTAPATGLHFSRELLKRMEIKGINAAFITLHCGLGNFTPIEVEDLTKHKMDSEQMMIGREACDLVNRTKRAGRHVCAVGTSVVKATETAVGTDGLLKEYDGWTSKFIFPPYDFGLADTMIANFYHPESTLMMSTAAFGGYDNVMRCYDLAVKHGYMFGCFGDSLLIVD</sequence>
<protein>
    <submittedName>
        <fullName evidence="5">tRNA preQ1(34) S-adenosylmethionine ribosyltransferase-isomerase QueA</fullName>
        <ecNumber evidence="5">2.4.99.17</ecNumber>
    </submittedName>
</protein>
<dbReference type="GO" id="GO:0051075">
    <property type="term" value="F:S-adenosylmethionine:tRNA ribosyltransferase-isomerase activity"/>
    <property type="evidence" value="ECO:0007669"/>
    <property type="project" value="UniProtKB-EC"/>
</dbReference>
<keyword evidence="6" id="KW-1185">Reference proteome</keyword>
<evidence type="ECO:0000256" key="3">
    <source>
        <dbReference type="ARBA" id="ARBA00022691"/>
    </source>
</evidence>
<keyword evidence="3" id="KW-0949">S-adenosyl-L-methionine</keyword>
<comment type="caution">
    <text evidence="5">The sequence shown here is derived from an EMBL/GenBank/DDBJ whole genome shotgun (WGS) entry which is preliminary data.</text>
</comment>
<dbReference type="InterPro" id="IPR003699">
    <property type="entry name" value="QueA"/>
</dbReference>
<evidence type="ECO:0000256" key="4">
    <source>
        <dbReference type="ARBA" id="ARBA00022785"/>
    </source>
</evidence>